<dbReference type="PANTHER" id="PTHR11592">
    <property type="entry name" value="GLUTATHIONE PEROXIDASE"/>
    <property type="match status" value="1"/>
</dbReference>
<gene>
    <name evidence="6" type="ORF">D0466_20840</name>
</gene>
<dbReference type="PIRSF" id="PIRSF000303">
    <property type="entry name" value="Glutathion_perox"/>
    <property type="match status" value="1"/>
</dbReference>
<evidence type="ECO:0000256" key="2">
    <source>
        <dbReference type="ARBA" id="ARBA00022559"/>
    </source>
</evidence>
<dbReference type="OrthoDB" id="9789406at2"/>
<dbReference type="PANTHER" id="PTHR11592:SF78">
    <property type="entry name" value="GLUTATHIONE PEROXIDASE"/>
    <property type="match status" value="1"/>
</dbReference>
<evidence type="ECO:0000256" key="1">
    <source>
        <dbReference type="ARBA" id="ARBA00006926"/>
    </source>
</evidence>
<keyword evidence="3 5" id="KW-0560">Oxidoreductase</keyword>
<dbReference type="GO" id="GO:0034599">
    <property type="term" value="P:cellular response to oxidative stress"/>
    <property type="evidence" value="ECO:0007669"/>
    <property type="project" value="TreeGrafter"/>
</dbReference>
<proteinExistence type="inferred from homology"/>
<evidence type="ECO:0000313" key="6">
    <source>
        <dbReference type="EMBL" id="RFU60799.1"/>
    </source>
</evidence>
<feature type="active site" evidence="4">
    <location>
        <position position="35"/>
    </location>
</feature>
<dbReference type="PROSITE" id="PS00763">
    <property type="entry name" value="GLUTATHIONE_PEROXID_2"/>
    <property type="match status" value="1"/>
</dbReference>
<dbReference type="PROSITE" id="PS51355">
    <property type="entry name" value="GLUTATHIONE_PEROXID_3"/>
    <property type="match status" value="1"/>
</dbReference>
<evidence type="ECO:0000256" key="3">
    <source>
        <dbReference type="ARBA" id="ARBA00023002"/>
    </source>
</evidence>
<accession>A0A372L6S0</accession>
<keyword evidence="2 5" id="KW-0575">Peroxidase</keyword>
<evidence type="ECO:0000313" key="7">
    <source>
        <dbReference type="Proteomes" id="UP000262939"/>
    </source>
</evidence>
<comment type="caution">
    <text evidence="6">The sequence shown here is derived from an EMBL/GenBank/DDBJ whole genome shotgun (WGS) entry which is preliminary data.</text>
</comment>
<dbReference type="CDD" id="cd00340">
    <property type="entry name" value="GSH_Peroxidase"/>
    <property type="match status" value="1"/>
</dbReference>
<dbReference type="InterPro" id="IPR029760">
    <property type="entry name" value="GPX_CS"/>
</dbReference>
<dbReference type="PRINTS" id="PR01011">
    <property type="entry name" value="GLUTPROXDASE"/>
</dbReference>
<dbReference type="InterPro" id="IPR029759">
    <property type="entry name" value="GPX_AS"/>
</dbReference>
<name>A0A372L6S0_9BACI</name>
<comment type="similarity">
    <text evidence="1 5">Belongs to the glutathione peroxidase family.</text>
</comment>
<sequence length="181" mass="20906">MSIFDYKVKTASGLTTSLEKYKGNVLLIVNTATKCGFTPQLTDLQKLQERYGERGFQIVAFPSNQFAEQEPLKDGEITEFCALNHGVNFPIFKKIDVRDDNAHPLYTYLTSQKPFEGFNMDHPVSKLLMSILKERHPHYLLGDSIKWNFTKFLINREGNVVNRFESTTEPFEMEPYIETLL</sequence>
<dbReference type="SUPFAM" id="SSF52833">
    <property type="entry name" value="Thioredoxin-like"/>
    <property type="match status" value="1"/>
</dbReference>
<evidence type="ECO:0000256" key="5">
    <source>
        <dbReference type="RuleBase" id="RU000499"/>
    </source>
</evidence>
<dbReference type="InterPro" id="IPR000889">
    <property type="entry name" value="Glutathione_peroxidase"/>
</dbReference>
<keyword evidence="7" id="KW-1185">Reference proteome</keyword>
<dbReference type="Proteomes" id="UP000262939">
    <property type="component" value="Unassembled WGS sequence"/>
</dbReference>
<protein>
    <recommendedName>
        <fullName evidence="5">Glutathione peroxidase</fullName>
    </recommendedName>
</protein>
<dbReference type="GO" id="GO:0004601">
    <property type="term" value="F:peroxidase activity"/>
    <property type="evidence" value="ECO:0007669"/>
    <property type="project" value="UniProtKB-KW"/>
</dbReference>
<reference evidence="6 7" key="1">
    <citation type="submission" date="2018-08" db="EMBL/GenBank/DDBJ databases">
        <title>Bacillus chawlae sp. nov., Bacillus glennii sp. nov., and Bacillus saganii sp. nov. Isolated from the Vehicle Assembly Building at Kennedy Space Center where the Viking Spacecraft were Assembled.</title>
        <authorList>
            <person name="Seuylemezian A."/>
            <person name="Vaishampayan P."/>
        </authorList>
    </citation>
    <scope>NUCLEOTIDE SEQUENCE [LARGE SCALE GENOMIC DNA]</scope>
    <source>
        <strain evidence="6 7">V44-8</strain>
    </source>
</reference>
<dbReference type="Gene3D" id="3.40.30.10">
    <property type="entry name" value="Glutaredoxin"/>
    <property type="match status" value="1"/>
</dbReference>
<dbReference type="InterPro" id="IPR036249">
    <property type="entry name" value="Thioredoxin-like_sf"/>
</dbReference>
<dbReference type="Pfam" id="PF00255">
    <property type="entry name" value="GSHPx"/>
    <property type="match status" value="1"/>
</dbReference>
<dbReference type="EMBL" id="QVTD01000022">
    <property type="protein sequence ID" value="RFU60799.1"/>
    <property type="molecule type" value="Genomic_DNA"/>
</dbReference>
<dbReference type="AlphaFoldDB" id="A0A372L6S0"/>
<dbReference type="RefSeq" id="WP_117324434.1">
    <property type="nucleotide sequence ID" value="NZ_QVTD01000022.1"/>
</dbReference>
<evidence type="ECO:0000256" key="4">
    <source>
        <dbReference type="PIRSR" id="PIRSR000303-1"/>
    </source>
</evidence>
<dbReference type="FunFam" id="3.40.30.10:FF:000010">
    <property type="entry name" value="Glutathione peroxidase"/>
    <property type="match status" value="1"/>
</dbReference>
<dbReference type="PROSITE" id="PS00460">
    <property type="entry name" value="GLUTATHIONE_PEROXID_1"/>
    <property type="match status" value="1"/>
</dbReference>
<organism evidence="6 7">
    <name type="scientific">Peribacillus glennii</name>
    <dbReference type="NCBI Taxonomy" id="2303991"/>
    <lineage>
        <taxon>Bacteria</taxon>
        <taxon>Bacillati</taxon>
        <taxon>Bacillota</taxon>
        <taxon>Bacilli</taxon>
        <taxon>Bacillales</taxon>
        <taxon>Bacillaceae</taxon>
        <taxon>Peribacillus</taxon>
    </lineage>
</organism>